<evidence type="ECO:0000256" key="3">
    <source>
        <dbReference type="ARBA" id="ARBA00005119"/>
    </source>
</evidence>
<comment type="pathway">
    <text evidence="3">Phospholipid metabolism; CDP-diacylglycerol biosynthesis; CDP-diacylglycerol from sn-glycerol 3-phosphate: step 3/3.</text>
</comment>
<dbReference type="GO" id="GO:0016024">
    <property type="term" value="P:CDP-diacylglycerol biosynthetic process"/>
    <property type="evidence" value="ECO:0007669"/>
    <property type="project" value="UniProtKB-UniPathway"/>
</dbReference>
<evidence type="ECO:0000256" key="19">
    <source>
        <dbReference type="SAM" id="MobiDB-lite"/>
    </source>
</evidence>
<feature type="region of interest" description="Disordered" evidence="19">
    <location>
        <begin position="27"/>
        <end position="72"/>
    </location>
</feature>
<dbReference type="PANTHER" id="PTHR13619">
    <property type="entry name" value="PHOSPHATIDATE CYTIDYLYLTRANSFERASE, MITOCHONDRIAL"/>
    <property type="match status" value="1"/>
</dbReference>
<proteinExistence type="inferred from homology"/>
<dbReference type="InterPro" id="IPR015222">
    <property type="entry name" value="Tam41"/>
</dbReference>
<dbReference type="GO" id="GO:0004605">
    <property type="term" value="F:phosphatidate cytidylyltransferase activity"/>
    <property type="evidence" value="ECO:0007669"/>
    <property type="project" value="UniProtKB-EC"/>
</dbReference>
<dbReference type="GO" id="GO:0005743">
    <property type="term" value="C:mitochondrial inner membrane"/>
    <property type="evidence" value="ECO:0007669"/>
    <property type="project" value="UniProtKB-SubCell"/>
</dbReference>
<dbReference type="EMBL" id="BDGX01000011">
    <property type="protein sequence ID" value="GAV48513.1"/>
    <property type="molecule type" value="Genomic_DNA"/>
</dbReference>
<evidence type="ECO:0000256" key="17">
    <source>
        <dbReference type="ARBA" id="ARBA00023264"/>
    </source>
</evidence>
<evidence type="ECO:0000256" key="7">
    <source>
        <dbReference type="ARBA" id="ARBA00018337"/>
    </source>
</evidence>
<protein>
    <recommendedName>
        <fullName evidence="7">Phosphatidate cytidylyltransferase, mitochondrial</fullName>
        <ecNumber evidence="6">2.7.7.41</ecNumber>
    </recommendedName>
    <alternativeName>
        <fullName evidence="18">CDP-diacylglycerol synthase</fullName>
    </alternativeName>
</protein>
<keyword evidence="8" id="KW-0444">Lipid biosynthesis</keyword>
<accession>A0A1Q2ZYY5</accession>
<evidence type="ECO:0000256" key="11">
    <source>
        <dbReference type="ARBA" id="ARBA00022792"/>
    </source>
</evidence>
<keyword evidence="16" id="KW-0594">Phospholipid biosynthesis</keyword>
<evidence type="ECO:0000256" key="5">
    <source>
        <dbReference type="ARBA" id="ARBA00005458"/>
    </source>
</evidence>
<dbReference type="Proteomes" id="UP000187013">
    <property type="component" value="Unassembled WGS sequence"/>
</dbReference>
<evidence type="ECO:0000256" key="6">
    <source>
        <dbReference type="ARBA" id="ARBA00012487"/>
    </source>
</evidence>
<evidence type="ECO:0000256" key="13">
    <source>
        <dbReference type="ARBA" id="ARBA00023098"/>
    </source>
</evidence>
<dbReference type="PANTHER" id="PTHR13619:SF0">
    <property type="entry name" value="PHOSPHATIDATE CYTIDYLYLTRANSFERASE, MITOCHONDRIAL"/>
    <property type="match status" value="1"/>
</dbReference>
<comment type="similarity">
    <text evidence="5">Belongs to the TAM41 family.</text>
</comment>
<evidence type="ECO:0000256" key="10">
    <source>
        <dbReference type="ARBA" id="ARBA00022695"/>
    </source>
</evidence>
<evidence type="ECO:0000256" key="14">
    <source>
        <dbReference type="ARBA" id="ARBA00023128"/>
    </source>
</evidence>
<evidence type="ECO:0000256" key="16">
    <source>
        <dbReference type="ARBA" id="ARBA00023209"/>
    </source>
</evidence>
<keyword evidence="17" id="KW-1208">Phospholipid metabolism</keyword>
<keyword evidence="10" id="KW-0548">Nucleotidyltransferase</keyword>
<reference evidence="20 21" key="1">
    <citation type="submission" date="2016-08" db="EMBL/GenBank/DDBJ databases">
        <title>Draft genome sequence of allopolyploid Zygosaccharomyces rouxii.</title>
        <authorList>
            <person name="Watanabe J."/>
            <person name="Uehara K."/>
            <person name="Mogi Y."/>
            <person name="Tsukioka Y."/>
        </authorList>
    </citation>
    <scope>NUCLEOTIDE SEQUENCE [LARGE SCALE GENOMIC DNA]</scope>
    <source>
        <strain evidence="20 21">NBRC 110957</strain>
    </source>
</reference>
<evidence type="ECO:0000256" key="12">
    <source>
        <dbReference type="ARBA" id="ARBA00022842"/>
    </source>
</evidence>
<sequence length="394" mass="45222">MSILSRSELPRLVTGLRPRIRLQSTSVKESHERLRRESMLHGKSVRELEGERQRHHHVTQNQTKPPVKIPGTTEDDLIFLERGIKKTDELVSSFTDYTYKFERLPPNYGSNQLLTVGNELQAELDSIMNHFKAPIRYAFGYGSGVFEQSGYSGGEKPQMDLIFGVSHPAHFHSLNMRQNPQHYSTMRYFGSDFAAKFQEIGAGVFFNPFVDIQGHQVKYGVVSMDNLLKDLATWDTFYLAGRLQKPVKVLKNDLRVLYWNQLNLKAAASLAKHMTLQKNNGNFDEFQFYKEIAGLSYLGDIRYQLGGENPNKVSNIVTKNFENFRRYYQPVYKDVVHSNSLYLPRDFKLETAPSQLQGRIFKGSTTQMIKGIFTAGVLKSIKYAWAKKLKTLSK</sequence>
<gene>
    <name evidence="20" type="ORF">ZYGR_0K00180</name>
</gene>
<keyword evidence="11" id="KW-0999">Mitochondrion inner membrane</keyword>
<dbReference type="Pfam" id="PF09139">
    <property type="entry name" value="Tam41_Mmp37"/>
    <property type="match status" value="1"/>
</dbReference>
<dbReference type="GO" id="GO:0032049">
    <property type="term" value="P:cardiolipin biosynthetic process"/>
    <property type="evidence" value="ECO:0007669"/>
    <property type="project" value="InterPro"/>
</dbReference>
<keyword evidence="12" id="KW-0460">Magnesium</keyword>
<evidence type="ECO:0000313" key="20">
    <source>
        <dbReference type="EMBL" id="GAV48513.1"/>
    </source>
</evidence>
<dbReference type="OrthoDB" id="341477at2759"/>
<keyword evidence="9" id="KW-0808">Transferase</keyword>
<evidence type="ECO:0000256" key="18">
    <source>
        <dbReference type="ARBA" id="ARBA00029893"/>
    </source>
</evidence>
<dbReference type="AlphaFoldDB" id="A0A1Q2ZYY5"/>
<evidence type="ECO:0000256" key="15">
    <source>
        <dbReference type="ARBA" id="ARBA00023136"/>
    </source>
</evidence>
<feature type="compositionally biased region" description="Basic and acidic residues" evidence="19">
    <location>
        <begin position="28"/>
        <end position="52"/>
    </location>
</feature>
<evidence type="ECO:0000256" key="2">
    <source>
        <dbReference type="ARBA" id="ARBA00004443"/>
    </source>
</evidence>
<dbReference type="EC" id="2.7.7.41" evidence="6"/>
<keyword evidence="13" id="KW-0443">Lipid metabolism</keyword>
<keyword evidence="14" id="KW-0496">Mitochondrion</keyword>
<comment type="cofactor">
    <cofactor evidence="1">
        <name>Mg(2+)</name>
        <dbReference type="ChEBI" id="CHEBI:18420"/>
    </cofactor>
</comment>
<comment type="pathway">
    <text evidence="4">Lipid metabolism.</text>
</comment>
<comment type="subcellular location">
    <subcellularLocation>
        <location evidence="2">Mitochondrion inner membrane</location>
        <topology evidence="2">Peripheral membrane protein</topology>
        <orientation evidence="2">Matrix side</orientation>
    </subcellularLocation>
</comment>
<name>A0A1Q2ZYY5_ZYGRO</name>
<dbReference type="PIRSF" id="PIRSF028840">
    <property type="entry name" value="Mmp37"/>
    <property type="match status" value="1"/>
</dbReference>
<dbReference type="UniPathway" id="UPA00557">
    <property type="reaction ID" value="UER00614"/>
</dbReference>
<evidence type="ECO:0000256" key="9">
    <source>
        <dbReference type="ARBA" id="ARBA00022679"/>
    </source>
</evidence>
<evidence type="ECO:0000256" key="8">
    <source>
        <dbReference type="ARBA" id="ARBA00022516"/>
    </source>
</evidence>
<comment type="caution">
    <text evidence="20">The sequence shown here is derived from an EMBL/GenBank/DDBJ whole genome shotgun (WGS) entry which is preliminary data.</text>
</comment>
<evidence type="ECO:0000313" key="21">
    <source>
        <dbReference type="Proteomes" id="UP000187013"/>
    </source>
</evidence>
<evidence type="ECO:0000256" key="1">
    <source>
        <dbReference type="ARBA" id="ARBA00001946"/>
    </source>
</evidence>
<evidence type="ECO:0000256" key="4">
    <source>
        <dbReference type="ARBA" id="ARBA00005189"/>
    </source>
</evidence>
<organism evidence="20 21">
    <name type="scientific">Zygosaccharomyces rouxii</name>
    <dbReference type="NCBI Taxonomy" id="4956"/>
    <lineage>
        <taxon>Eukaryota</taxon>
        <taxon>Fungi</taxon>
        <taxon>Dikarya</taxon>
        <taxon>Ascomycota</taxon>
        <taxon>Saccharomycotina</taxon>
        <taxon>Saccharomycetes</taxon>
        <taxon>Saccharomycetales</taxon>
        <taxon>Saccharomycetaceae</taxon>
        <taxon>Zygosaccharomyces</taxon>
    </lineage>
</organism>
<keyword evidence="15" id="KW-0472">Membrane</keyword>